<feature type="compositionally biased region" description="Polar residues" evidence="1">
    <location>
        <begin position="428"/>
        <end position="441"/>
    </location>
</feature>
<feature type="region of interest" description="Disordered" evidence="1">
    <location>
        <begin position="428"/>
        <end position="448"/>
    </location>
</feature>
<evidence type="ECO:0000256" key="2">
    <source>
        <dbReference type="SAM" id="Phobius"/>
    </source>
</evidence>
<sequence length="511" mass="55502">MPQLFPSSSPSKVDIEHVPVRGGQCVRRSSTDGKPPSPSPAEHHYAGPSRVNWLPCEPGASSRSLHSPQRRLSMHAHPLGRSASSPTLPLWPAAPRIYSHPSMSSHRSLQLDRLYAERPVESEDSLALLHLQPLSPIIEQTQLGGSRRTRKASSVNESPLTPETPASLDHGDHGSTYSAFLKRPLKRSVSQASSSSLRTVVTTTVPTLPPLDLRPPFVATHRAGPQLFSTVYEDAASERTGSFVTARSIAGSDHDPDPHLDPGPERDLEAQMDNLDITFVEPPSNDADATFVDTVPSSSHSPDRQLDPSRPRSPPSVSSSFLSRRWRKGLSFGSTRPSFTSLLPSKEDLPPLPALLFWVGFVAPWCWLIGGWLVGEGRGVDTEGKGPIIPFWVVHKADDKIKPEAGGSEKGKTRETVIPKQVEETSRLTTQAGSGAQQRVDSTGPPRRSLWRRLSCALATDELDSGDEKMVVRTKRGEEVWVVRCRLAAAVSGMLLVVAFVVALIVVGRGS</sequence>
<dbReference type="eggNOG" id="ENOG502SVZ9">
    <property type="taxonomic scope" value="Eukaryota"/>
</dbReference>
<feature type="transmembrane region" description="Helical" evidence="2">
    <location>
        <begin position="355"/>
        <end position="375"/>
    </location>
</feature>
<dbReference type="HOGENOM" id="CLU_035259_0_0_1"/>
<dbReference type="AlphaFoldDB" id="W4JV32"/>
<name>W4JV32_HETIT</name>
<dbReference type="InParanoid" id="W4JV32"/>
<keyword evidence="2" id="KW-1133">Transmembrane helix</keyword>
<dbReference type="RefSeq" id="XP_009550843.1">
    <property type="nucleotide sequence ID" value="XM_009552548.1"/>
</dbReference>
<evidence type="ECO:0000256" key="1">
    <source>
        <dbReference type="SAM" id="MobiDB-lite"/>
    </source>
</evidence>
<dbReference type="Proteomes" id="UP000030671">
    <property type="component" value="Unassembled WGS sequence"/>
</dbReference>
<dbReference type="EMBL" id="KI925463">
    <property type="protein sequence ID" value="ETW77324.1"/>
    <property type="molecule type" value="Genomic_DNA"/>
</dbReference>
<dbReference type="KEGG" id="hir:HETIRDRAFT_454655"/>
<keyword evidence="4" id="KW-1185">Reference proteome</keyword>
<evidence type="ECO:0000313" key="3">
    <source>
        <dbReference type="EMBL" id="ETW77324.1"/>
    </source>
</evidence>
<accession>W4JV32</accession>
<feature type="compositionally biased region" description="Polar residues" evidence="1">
    <location>
        <begin position="1"/>
        <end position="11"/>
    </location>
</feature>
<feature type="transmembrane region" description="Helical" evidence="2">
    <location>
        <begin position="485"/>
        <end position="507"/>
    </location>
</feature>
<evidence type="ECO:0000313" key="4">
    <source>
        <dbReference type="Proteomes" id="UP000030671"/>
    </source>
</evidence>
<feature type="region of interest" description="Disordered" evidence="1">
    <location>
        <begin position="247"/>
        <end position="267"/>
    </location>
</feature>
<reference evidence="3 4" key="1">
    <citation type="journal article" date="2012" name="New Phytol.">
        <title>Insight into trade-off between wood decay and parasitism from the genome of a fungal forest pathogen.</title>
        <authorList>
            <person name="Olson A."/>
            <person name="Aerts A."/>
            <person name="Asiegbu F."/>
            <person name="Belbahri L."/>
            <person name="Bouzid O."/>
            <person name="Broberg A."/>
            <person name="Canback B."/>
            <person name="Coutinho P.M."/>
            <person name="Cullen D."/>
            <person name="Dalman K."/>
            <person name="Deflorio G."/>
            <person name="van Diepen L.T."/>
            <person name="Dunand C."/>
            <person name="Duplessis S."/>
            <person name="Durling M."/>
            <person name="Gonthier P."/>
            <person name="Grimwood J."/>
            <person name="Fossdal C.G."/>
            <person name="Hansson D."/>
            <person name="Henrissat B."/>
            <person name="Hietala A."/>
            <person name="Himmelstrand K."/>
            <person name="Hoffmeister D."/>
            <person name="Hogberg N."/>
            <person name="James T.Y."/>
            <person name="Karlsson M."/>
            <person name="Kohler A."/>
            <person name="Kues U."/>
            <person name="Lee Y.H."/>
            <person name="Lin Y.C."/>
            <person name="Lind M."/>
            <person name="Lindquist E."/>
            <person name="Lombard V."/>
            <person name="Lucas S."/>
            <person name="Lunden K."/>
            <person name="Morin E."/>
            <person name="Murat C."/>
            <person name="Park J."/>
            <person name="Raffaello T."/>
            <person name="Rouze P."/>
            <person name="Salamov A."/>
            <person name="Schmutz J."/>
            <person name="Solheim H."/>
            <person name="Stahlberg J."/>
            <person name="Velez H."/>
            <person name="de Vries R.P."/>
            <person name="Wiebenga A."/>
            <person name="Woodward S."/>
            <person name="Yakovlev I."/>
            <person name="Garbelotto M."/>
            <person name="Martin F."/>
            <person name="Grigoriev I.V."/>
            <person name="Stenlid J."/>
        </authorList>
    </citation>
    <scope>NUCLEOTIDE SEQUENCE [LARGE SCALE GENOMIC DNA]</scope>
    <source>
        <strain evidence="3 4">TC 32-1</strain>
    </source>
</reference>
<feature type="region of interest" description="Disordered" evidence="1">
    <location>
        <begin position="283"/>
        <end position="320"/>
    </location>
</feature>
<feature type="compositionally biased region" description="Polar residues" evidence="1">
    <location>
        <begin position="152"/>
        <end position="161"/>
    </location>
</feature>
<proteinExistence type="predicted"/>
<feature type="compositionally biased region" description="Basic and acidic residues" evidence="1">
    <location>
        <begin position="301"/>
        <end position="310"/>
    </location>
</feature>
<feature type="compositionally biased region" description="Basic and acidic residues" evidence="1">
    <location>
        <begin position="252"/>
        <end position="267"/>
    </location>
</feature>
<feature type="region of interest" description="Disordered" evidence="1">
    <location>
        <begin position="1"/>
        <end position="51"/>
    </location>
</feature>
<feature type="region of interest" description="Disordered" evidence="1">
    <location>
        <begin position="140"/>
        <end position="177"/>
    </location>
</feature>
<dbReference type="GeneID" id="20676538"/>
<protein>
    <submittedName>
        <fullName evidence="3">Uncharacterized protein</fullName>
    </submittedName>
</protein>
<keyword evidence="2" id="KW-0472">Membrane</keyword>
<keyword evidence="2" id="KW-0812">Transmembrane</keyword>
<dbReference type="OrthoDB" id="3251367at2759"/>
<gene>
    <name evidence="3" type="ORF">HETIRDRAFT_454655</name>
</gene>
<organism evidence="3 4">
    <name type="scientific">Heterobasidion irregulare (strain TC 32-1)</name>
    <dbReference type="NCBI Taxonomy" id="747525"/>
    <lineage>
        <taxon>Eukaryota</taxon>
        <taxon>Fungi</taxon>
        <taxon>Dikarya</taxon>
        <taxon>Basidiomycota</taxon>
        <taxon>Agaricomycotina</taxon>
        <taxon>Agaricomycetes</taxon>
        <taxon>Russulales</taxon>
        <taxon>Bondarzewiaceae</taxon>
        <taxon>Heterobasidion</taxon>
        <taxon>Heterobasidion annosum species complex</taxon>
    </lineage>
</organism>